<dbReference type="Gene3D" id="3.30.70.1820">
    <property type="entry name" value="L1 transposable element, RRM domain"/>
    <property type="match status" value="1"/>
</dbReference>
<dbReference type="Proteomes" id="UP000694407">
    <property type="component" value="Unplaced"/>
</dbReference>
<keyword evidence="3" id="KW-1185">Reference proteome</keyword>
<sequence length="87" mass="10108">MQLPPSWDMGQGLGHIIMRTTNIQNKDRILKTAREKYQITYRGKPIQISADFSTQTLKVRRSLNNICSEGKWMPTKNFISIKTKLQI</sequence>
<dbReference type="PANTHER" id="PTHR11505">
    <property type="entry name" value="L1 TRANSPOSABLE ELEMENT-RELATED"/>
    <property type="match status" value="1"/>
</dbReference>
<dbReference type="Pfam" id="PF02994">
    <property type="entry name" value="Transposase_22"/>
    <property type="match status" value="1"/>
</dbReference>
<reference evidence="2" key="2">
    <citation type="submission" date="2025-09" db="UniProtKB">
        <authorList>
            <consortium name="Ensembl"/>
        </authorList>
    </citation>
    <scope>IDENTIFICATION</scope>
</reference>
<dbReference type="InterPro" id="IPR004244">
    <property type="entry name" value="Transposase_22"/>
</dbReference>
<name>A0A8C6ES21_MARMA</name>
<dbReference type="GeneTree" id="ENSGT00960000190532"/>
<evidence type="ECO:0000259" key="1">
    <source>
        <dbReference type="Pfam" id="PF02994"/>
    </source>
</evidence>
<dbReference type="InterPro" id="IPR043636">
    <property type="entry name" value="L1_RRM_dom"/>
</dbReference>
<feature type="domain" description="L1 transposable element RRM" evidence="1">
    <location>
        <begin position="15"/>
        <end position="51"/>
    </location>
</feature>
<organism evidence="2 3">
    <name type="scientific">Marmota marmota marmota</name>
    <name type="common">Alpine marmot</name>
    <dbReference type="NCBI Taxonomy" id="9994"/>
    <lineage>
        <taxon>Eukaryota</taxon>
        <taxon>Metazoa</taxon>
        <taxon>Chordata</taxon>
        <taxon>Craniata</taxon>
        <taxon>Vertebrata</taxon>
        <taxon>Euteleostomi</taxon>
        <taxon>Mammalia</taxon>
        <taxon>Eutheria</taxon>
        <taxon>Euarchontoglires</taxon>
        <taxon>Glires</taxon>
        <taxon>Rodentia</taxon>
        <taxon>Sciuromorpha</taxon>
        <taxon>Sciuridae</taxon>
        <taxon>Xerinae</taxon>
        <taxon>Marmotini</taxon>
        <taxon>Marmota</taxon>
    </lineage>
</organism>
<accession>A0A8C6ES21</accession>
<reference evidence="2" key="1">
    <citation type="submission" date="2025-08" db="UniProtKB">
        <authorList>
            <consortium name="Ensembl"/>
        </authorList>
    </citation>
    <scope>IDENTIFICATION</scope>
</reference>
<protein>
    <recommendedName>
        <fullName evidence="1">L1 transposable element RRM domain-containing protein</fullName>
    </recommendedName>
</protein>
<proteinExistence type="predicted"/>
<dbReference type="AlphaFoldDB" id="A0A8C6ES21"/>
<evidence type="ECO:0000313" key="3">
    <source>
        <dbReference type="Proteomes" id="UP000694407"/>
    </source>
</evidence>
<evidence type="ECO:0000313" key="2">
    <source>
        <dbReference type="Ensembl" id="ENSMMMP00000010582.1"/>
    </source>
</evidence>
<dbReference type="Ensembl" id="ENSMMMT00000012074.1">
    <property type="protein sequence ID" value="ENSMMMP00000010582.1"/>
    <property type="gene ID" value="ENSMMMG00000009437.1"/>
</dbReference>